<feature type="binding site" evidence="9">
    <location>
        <begin position="471"/>
        <end position="473"/>
    </location>
    <ligand>
        <name>acetyl-CoA</name>
        <dbReference type="ChEBI" id="CHEBI:57288"/>
    </ligand>
</feature>
<comment type="subcellular location">
    <subcellularLocation>
        <location evidence="9">Cytoplasm</location>
    </subcellularLocation>
</comment>
<dbReference type="AlphaFoldDB" id="A0A944MBW7"/>
<accession>A0A944MBW7</accession>
<dbReference type="PANTHER" id="PTHR10925:SF5">
    <property type="entry name" value="RNA CYTIDINE ACETYLTRANSFERASE"/>
    <property type="match status" value="1"/>
</dbReference>
<feature type="domain" description="N-acetyltransferase" evidence="10">
    <location>
        <begin position="402"/>
        <end position="546"/>
    </location>
</feature>
<keyword evidence="3 9" id="KW-0808">Transferase</keyword>
<dbReference type="InterPro" id="IPR000182">
    <property type="entry name" value="GNAT_dom"/>
</dbReference>
<dbReference type="HAMAP" id="MF_01886">
    <property type="entry name" value="tRNA_acetyltr_TmcA"/>
    <property type="match status" value="1"/>
</dbReference>
<keyword evidence="4 9" id="KW-0819">tRNA processing</keyword>
<dbReference type="InterPro" id="IPR024914">
    <property type="entry name" value="tRNA_acetyltr_TmcA"/>
</dbReference>
<dbReference type="GO" id="GO:1990883">
    <property type="term" value="F:18S rRNA cytidine N-acetyltransferase activity"/>
    <property type="evidence" value="ECO:0007669"/>
    <property type="project" value="TreeGrafter"/>
</dbReference>
<evidence type="ECO:0000256" key="5">
    <source>
        <dbReference type="ARBA" id="ARBA00022741"/>
    </source>
</evidence>
<evidence type="ECO:0000256" key="7">
    <source>
        <dbReference type="ARBA" id="ARBA00022884"/>
    </source>
</evidence>
<dbReference type="GO" id="GO:1904812">
    <property type="term" value="P:rRNA acetylation involved in maturation of SSU-rRNA"/>
    <property type="evidence" value="ECO:0007669"/>
    <property type="project" value="TreeGrafter"/>
</dbReference>
<feature type="binding site" evidence="9">
    <location>
        <position position="156"/>
    </location>
    <ligand>
        <name>ATP</name>
        <dbReference type="ChEBI" id="CHEBI:30616"/>
    </ligand>
</feature>
<evidence type="ECO:0000256" key="2">
    <source>
        <dbReference type="ARBA" id="ARBA00022555"/>
    </source>
</evidence>
<dbReference type="GO" id="GO:0002101">
    <property type="term" value="P:tRNA wobble cytosine modification"/>
    <property type="evidence" value="ECO:0007669"/>
    <property type="project" value="UniProtKB-UniRule"/>
</dbReference>
<keyword evidence="2 9" id="KW-0820">tRNA-binding</keyword>
<dbReference type="Pfam" id="PF05127">
    <property type="entry name" value="NAT10_TcmA_helicase"/>
    <property type="match status" value="1"/>
</dbReference>
<keyword evidence="5 9" id="KW-0547">Nucleotide-binding</keyword>
<keyword evidence="7 9" id="KW-0694">RNA-binding</keyword>
<dbReference type="PROSITE" id="PS51186">
    <property type="entry name" value="GNAT"/>
    <property type="match status" value="1"/>
</dbReference>
<dbReference type="SUPFAM" id="SSF55729">
    <property type="entry name" value="Acyl-CoA N-acyltransferases (Nat)"/>
    <property type="match status" value="1"/>
</dbReference>
<keyword evidence="1 9" id="KW-0963">Cytoplasm</keyword>
<dbReference type="Pfam" id="PF13718">
    <property type="entry name" value="GNAT_acetyltr_2"/>
    <property type="match status" value="1"/>
</dbReference>
<evidence type="ECO:0000256" key="8">
    <source>
        <dbReference type="ARBA" id="ARBA00023315"/>
    </source>
</evidence>
<evidence type="ECO:0000256" key="1">
    <source>
        <dbReference type="ARBA" id="ARBA00022490"/>
    </source>
</evidence>
<evidence type="ECO:0000259" key="10">
    <source>
        <dbReference type="PROSITE" id="PS51186"/>
    </source>
</evidence>
<dbReference type="InterPro" id="IPR027417">
    <property type="entry name" value="P-loop_NTPase"/>
</dbReference>
<name>A0A944MBW7_9GAMM</name>
<sequence length="705" mass="76503">MNQAAAALHRLDIGDYLWIGEPAGEGIRALNNEQALGFLGQECGLLVYNAYAGFDPDAFGAVSGTLRGGGLLLLLTPPLSQWHAYADPQAERVRVAGFEKVELEGRFLQRIATILESDPSAMIVTPEAAPALSGYSGEDTRRQPPFTHPLCRTRDQLMAVEAVIRVVTGHRKRPLVLTSDRGRGKSSALGIAAAQLIKTGYRKILVTAPRQGAVASLFELAARALPTADSSAFSLHVEGGRIDYHAPDHLLSDPQTTDLLLVDEAAAIPTVVLQGLLAHYPRIVFATTVHGYEGTGLGFNIRFKKHLDGKMPQWREITLSEPIRWAQDDPLERLIFRLLALDASPAQNSLVEDALPQNTSLEFPTREQLLLHEADLNQLFGLLVTAHYRTTPLDLRQLLDGPNLRIATLRHRGLIVAVALLASEGGFTAETAELIWSGRRRPRGHLLAQSLAAHLGLAAAATLKGMRIMRIAVHPAAQGKGLGRLLVESIRKDAEKRGIDYLGTSFGATPGLIGFWRCCGLQAVRIGLRAGASSSHPSVLFLQPLSSSGATTAKEARQCFSKQLPTQLGDGLNRLSSTLASLLLLHIDHRSPTTLVPQDWLDLVAFAFARRGYELTLYGIELITLAALAEGLVTGEDARLLIKRVIQKQSWQACASGSKLSGRSAVVRRIRRLIGNLVLHYGDDEILRLARRTRAGAVRSAQDTS</sequence>
<dbReference type="Gene3D" id="3.40.630.30">
    <property type="match status" value="1"/>
</dbReference>
<evidence type="ECO:0000256" key="4">
    <source>
        <dbReference type="ARBA" id="ARBA00022694"/>
    </source>
</evidence>
<dbReference type="GO" id="GO:0005524">
    <property type="term" value="F:ATP binding"/>
    <property type="evidence" value="ECO:0007669"/>
    <property type="project" value="UniProtKB-UniRule"/>
</dbReference>
<protein>
    <recommendedName>
        <fullName evidence="9">tRNA(Met) cytidine acetyltransferase TmcA</fullName>
        <ecNumber evidence="9">2.3.1.193</ecNumber>
    </recommendedName>
</protein>
<comment type="similarity">
    <text evidence="9">Belongs to the TmcA family.</text>
</comment>
<proteinExistence type="inferred from homology"/>
<dbReference type="Gene3D" id="3.40.50.300">
    <property type="entry name" value="P-loop containing nucleotide triphosphate hydrolases"/>
    <property type="match status" value="1"/>
</dbReference>
<dbReference type="EMBL" id="JAHHGM010000021">
    <property type="protein sequence ID" value="MBT2990790.1"/>
    <property type="molecule type" value="Genomic_DNA"/>
</dbReference>
<dbReference type="InterPro" id="IPR013562">
    <property type="entry name" value="TmcA/NAT10_N"/>
</dbReference>
<dbReference type="InterPro" id="IPR016181">
    <property type="entry name" value="Acyl_CoA_acyltransferase"/>
</dbReference>
<dbReference type="InterPro" id="IPR007807">
    <property type="entry name" value="TcmA/NAT10_helicase"/>
</dbReference>
<dbReference type="InterPro" id="IPR038321">
    <property type="entry name" value="TmcA_C_sf"/>
</dbReference>
<dbReference type="InterPro" id="IPR033442">
    <property type="entry name" value="TmcA_tRNA_bind"/>
</dbReference>
<comment type="function">
    <text evidence="9">Catalyzes the formation of N(4)-acetylcytidine (ac(4)C) at the wobble position of tRNA(Met), by using acetyl-CoA as an acetyl donor and ATP (or GTP).</text>
</comment>
<feature type="binding site" evidence="9">
    <location>
        <position position="324"/>
    </location>
    <ligand>
        <name>ATP</name>
        <dbReference type="ChEBI" id="CHEBI:30616"/>
    </ligand>
</feature>
<dbReference type="Gene3D" id="1.20.120.890">
    <property type="entry name" value="tRNA(Met) cytidine acetyltransferase, tail domain"/>
    <property type="match status" value="1"/>
</dbReference>
<organism evidence="11 12">
    <name type="scientific">Candidatus Thiodiazotropha taylori</name>
    <dbReference type="NCBI Taxonomy" id="2792791"/>
    <lineage>
        <taxon>Bacteria</taxon>
        <taxon>Pseudomonadati</taxon>
        <taxon>Pseudomonadota</taxon>
        <taxon>Gammaproteobacteria</taxon>
        <taxon>Chromatiales</taxon>
        <taxon>Sedimenticolaceae</taxon>
        <taxon>Candidatus Thiodiazotropha</taxon>
    </lineage>
</organism>
<dbReference type="Gene3D" id="3.40.50.11040">
    <property type="match status" value="1"/>
</dbReference>
<dbReference type="GO" id="GO:0000049">
    <property type="term" value="F:tRNA binding"/>
    <property type="evidence" value="ECO:0007669"/>
    <property type="project" value="UniProtKB-UniRule"/>
</dbReference>
<dbReference type="InterPro" id="IPR032672">
    <property type="entry name" value="TmcA/NAT10/Kre33"/>
</dbReference>
<dbReference type="Pfam" id="PF17176">
    <property type="entry name" value="tRNA_bind_3"/>
    <property type="match status" value="1"/>
</dbReference>
<evidence type="ECO:0000313" key="12">
    <source>
        <dbReference type="Proteomes" id="UP000770889"/>
    </source>
</evidence>
<comment type="caution">
    <text evidence="9">Lacks conserved residue(s) required for the propagation of feature annotation.</text>
</comment>
<dbReference type="Proteomes" id="UP000770889">
    <property type="component" value="Unassembled WGS sequence"/>
</dbReference>
<dbReference type="PANTHER" id="PTHR10925">
    <property type="entry name" value="N-ACETYLTRANSFERASE 10"/>
    <property type="match status" value="1"/>
</dbReference>
<gene>
    <name evidence="9" type="primary">tmcA</name>
    <name evidence="11" type="ORF">KME65_17675</name>
</gene>
<evidence type="ECO:0000256" key="9">
    <source>
        <dbReference type="HAMAP-Rule" id="MF_01886"/>
    </source>
</evidence>
<comment type="catalytic activity">
    <reaction evidence="9">
        <text>cytidine(34) in elongator tRNA(Met) + acetyl-CoA + ATP + H2O = N(4)-acetylcytidine(34) in elongator tRNA(Met) + ADP + phosphate + CoA + H(+)</text>
        <dbReference type="Rhea" id="RHEA:43788"/>
        <dbReference type="Rhea" id="RHEA-COMP:10693"/>
        <dbReference type="Rhea" id="RHEA-COMP:10694"/>
        <dbReference type="ChEBI" id="CHEBI:15377"/>
        <dbReference type="ChEBI" id="CHEBI:15378"/>
        <dbReference type="ChEBI" id="CHEBI:30616"/>
        <dbReference type="ChEBI" id="CHEBI:43474"/>
        <dbReference type="ChEBI" id="CHEBI:57287"/>
        <dbReference type="ChEBI" id="CHEBI:57288"/>
        <dbReference type="ChEBI" id="CHEBI:74900"/>
        <dbReference type="ChEBI" id="CHEBI:82748"/>
        <dbReference type="ChEBI" id="CHEBI:456216"/>
        <dbReference type="EC" id="2.3.1.193"/>
    </reaction>
</comment>
<keyword evidence="8 9" id="KW-0012">Acyltransferase</keyword>
<dbReference type="GO" id="GO:0005737">
    <property type="term" value="C:cytoplasm"/>
    <property type="evidence" value="ECO:0007669"/>
    <property type="project" value="UniProtKB-SubCell"/>
</dbReference>
<evidence type="ECO:0000256" key="6">
    <source>
        <dbReference type="ARBA" id="ARBA00022840"/>
    </source>
</evidence>
<evidence type="ECO:0000313" key="11">
    <source>
        <dbReference type="EMBL" id="MBT2990790.1"/>
    </source>
</evidence>
<keyword evidence="6 9" id="KW-0067">ATP-binding</keyword>
<reference evidence="11 12" key="1">
    <citation type="submission" date="2021-05" db="EMBL/GenBank/DDBJ databases">
        <title>Genetic and Functional Diversity in Clade A Lucinid endosymbionts from the Bahamas.</title>
        <authorList>
            <person name="Giani N.M."/>
            <person name="Engel A.S."/>
            <person name="Campbell B.J."/>
        </authorList>
    </citation>
    <scope>NUCLEOTIDE SEQUENCE [LARGE SCALE GENOMIC DNA]</scope>
    <source>
        <strain evidence="11">LUC16012Gg_MoonRockCtena</strain>
    </source>
</reference>
<dbReference type="GO" id="GO:0051392">
    <property type="term" value="F:tRNA cytidine N4-acetyltransferase activity"/>
    <property type="evidence" value="ECO:0007669"/>
    <property type="project" value="UniProtKB-UniRule"/>
</dbReference>
<dbReference type="CDD" id="cd04301">
    <property type="entry name" value="NAT_SF"/>
    <property type="match status" value="1"/>
</dbReference>
<comment type="caution">
    <text evidence="11">The sequence shown here is derived from an EMBL/GenBank/DDBJ whole genome shotgun (WGS) entry which is preliminary data.</text>
</comment>
<dbReference type="GO" id="GO:0051391">
    <property type="term" value="P:tRNA acetylation"/>
    <property type="evidence" value="ECO:0007669"/>
    <property type="project" value="UniProtKB-UniRule"/>
</dbReference>
<dbReference type="EC" id="2.3.1.193" evidence="9"/>
<evidence type="ECO:0000256" key="3">
    <source>
        <dbReference type="ARBA" id="ARBA00022679"/>
    </source>
</evidence>
<dbReference type="SUPFAM" id="SSF52540">
    <property type="entry name" value="P-loop containing nucleoside triphosphate hydrolases"/>
    <property type="match status" value="1"/>
</dbReference>
<dbReference type="Pfam" id="PF08351">
    <property type="entry name" value="TmcA_N"/>
    <property type="match status" value="1"/>
</dbReference>